<evidence type="ECO:0000256" key="1">
    <source>
        <dbReference type="SAM" id="MobiDB-lite"/>
    </source>
</evidence>
<dbReference type="PANTHER" id="PTHR28601">
    <property type="entry name" value="COILED-COIL DOMAIN-CONTAINING PROTEIN 24"/>
    <property type="match status" value="1"/>
</dbReference>
<feature type="region of interest" description="Disordered" evidence="1">
    <location>
        <begin position="434"/>
        <end position="525"/>
    </location>
</feature>
<feature type="compositionally biased region" description="Polar residues" evidence="1">
    <location>
        <begin position="405"/>
        <end position="419"/>
    </location>
</feature>
<dbReference type="InterPro" id="IPR031367">
    <property type="entry name" value="CCDC24"/>
</dbReference>
<keyword evidence="4" id="KW-1185">Reference proteome</keyword>
<comment type="caution">
    <text evidence="3">The sequence shown here is derived from an EMBL/GenBank/DDBJ whole genome shotgun (WGS) entry which is preliminary data.</text>
</comment>
<feature type="signal peptide" evidence="2">
    <location>
        <begin position="1"/>
        <end position="23"/>
    </location>
</feature>
<proteinExistence type="predicted"/>
<name>A0AAV1PRX1_SCOSC</name>
<feature type="chain" id="PRO_5043796750" evidence="2">
    <location>
        <begin position="24"/>
        <end position="641"/>
    </location>
</feature>
<organism evidence="3 4">
    <name type="scientific">Scomber scombrus</name>
    <name type="common">Atlantic mackerel</name>
    <name type="synonym">Scomber vernalis</name>
    <dbReference type="NCBI Taxonomy" id="13677"/>
    <lineage>
        <taxon>Eukaryota</taxon>
        <taxon>Metazoa</taxon>
        <taxon>Chordata</taxon>
        <taxon>Craniata</taxon>
        <taxon>Vertebrata</taxon>
        <taxon>Euteleostomi</taxon>
        <taxon>Actinopterygii</taxon>
        <taxon>Neopterygii</taxon>
        <taxon>Teleostei</taxon>
        <taxon>Neoteleostei</taxon>
        <taxon>Acanthomorphata</taxon>
        <taxon>Pelagiaria</taxon>
        <taxon>Scombriformes</taxon>
        <taxon>Scombridae</taxon>
        <taxon>Scomber</taxon>
    </lineage>
</organism>
<dbReference type="Pfam" id="PF15669">
    <property type="entry name" value="CCDC24"/>
    <property type="match status" value="1"/>
</dbReference>
<evidence type="ECO:0000313" key="3">
    <source>
        <dbReference type="EMBL" id="CAK6974652.1"/>
    </source>
</evidence>
<dbReference type="Proteomes" id="UP001314229">
    <property type="component" value="Unassembled WGS sequence"/>
</dbReference>
<accession>A0AAV1PRX1</accession>
<feature type="compositionally biased region" description="Low complexity" evidence="1">
    <location>
        <begin position="476"/>
        <end position="496"/>
    </location>
</feature>
<dbReference type="AlphaFoldDB" id="A0AAV1PRX1"/>
<dbReference type="EMBL" id="CAWUFR010000267">
    <property type="protein sequence ID" value="CAK6974652.1"/>
    <property type="molecule type" value="Genomic_DNA"/>
</dbReference>
<protein>
    <submittedName>
        <fullName evidence="3">Coiled-coil domain-containing protein 24</fullName>
    </submittedName>
</protein>
<reference evidence="3 4" key="1">
    <citation type="submission" date="2024-01" db="EMBL/GenBank/DDBJ databases">
        <authorList>
            <person name="Alioto T."/>
            <person name="Alioto T."/>
            <person name="Gomez Garrido J."/>
        </authorList>
    </citation>
    <scope>NUCLEOTIDE SEQUENCE [LARGE SCALE GENOMIC DNA]</scope>
</reference>
<evidence type="ECO:0000313" key="4">
    <source>
        <dbReference type="Proteomes" id="UP001314229"/>
    </source>
</evidence>
<keyword evidence="2" id="KW-0732">Signal</keyword>
<feature type="compositionally biased region" description="Polar residues" evidence="1">
    <location>
        <begin position="434"/>
        <end position="460"/>
    </location>
</feature>
<evidence type="ECO:0000256" key="2">
    <source>
        <dbReference type="SAM" id="SignalP"/>
    </source>
</evidence>
<dbReference type="PANTHER" id="PTHR28601:SF1">
    <property type="entry name" value="COILED-COIL DOMAIN-CONTAINING PROTEIN 24"/>
    <property type="match status" value="1"/>
</dbReference>
<gene>
    <name evidence="3" type="ORF">FSCOSCO3_A010938</name>
</gene>
<sequence length="641" mass="70963">MLPLYSFHSGLLVLCTLLQRARKGVEVQVEIATHMQSTDGNQFWCPGQSLWSLIAEHVSGSEVPKIRTALGCSLIDMYTEVHDEAMMWYKMWQGSQQSGNCGSRAETPLPLADPPVVKELVRAEVRMLLQNLKERAIREGRDDEEFLFRYKLETVNYALGHLDSCTDPGDNDNENRPSSDCSVQSNAEEEIDAVKDKLNVTDIDKVVDRLRSALAEECEALKKQVQHLQGNIKQKCEFDKTEPTLAELRELRGAIQTDLELYPSSFASSYSTSSHLPVKALKNRFRLSAGHKASDKTLQALTATSVLRPHPPPALRHAKPIPPVRPLLIKNSINTSLLSRTHGQHRSTSASTGSSKTQTTICNRIITYGHRNTLLTMSGSDKIMVKHLQDCTPERDSAGVHHRTPTSSPSFQIKTQRNSPFREAHLSSHFAIQNPSKECDLSPQTERNSNLTPRSGNINIIPSPVPALSPLRDAGSYSSDSTVPSVSTKVKSTTQKGPQNSTRGGSLESPTEQTDNGSKSTTESCHSYVTERKSVMSETGRLPAQNCTMKSNSGIYRHKNSHLGEDVKNLNLRKHCLTNCSSYHSESSGTQPKPIQINGQLFTSPKRPPGGSISQPKTLQEADQEFLNRFFQPIPPARVQT</sequence>
<feature type="compositionally biased region" description="Polar residues" evidence="1">
    <location>
        <begin position="497"/>
        <end position="525"/>
    </location>
</feature>
<feature type="region of interest" description="Disordered" evidence="1">
    <location>
        <begin position="394"/>
        <end position="420"/>
    </location>
</feature>